<sequence length="286" mass="30646">MASGRLPSSADFRSYFCHRCRHNVPLFSSVAGDLACPFCRGGFLEESHTPPLAPPFSTLDPFLPLASGDNPFLGPPSPLPFLVSSSDSFELRRPMEPADALSPVSPGHSPFSPLLFLQDAVLDGGGGNGGNTTGDYFMDLDLETLIQQLAQNDPNRYGSPPAAKSSIEALPDIKVSPEPAGSEGSQCAVCWDAFEAGGVAKQMPCKHIYHKDCILPWLALHNSCPVCRFQLPAMEENSTASATGDSVGSRRSQRNFSSSIPWRFTPHEVHNSSSNSDNNNDANSGH</sequence>
<dbReference type="InterPro" id="IPR001841">
    <property type="entry name" value="Znf_RING"/>
</dbReference>
<dbReference type="Pfam" id="PF13639">
    <property type="entry name" value="zf-RING_2"/>
    <property type="match status" value="1"/>
</dbReference>
<dbReference type="EC" id="2.3.2.27" evidence="2"/>
<dbReference type="GO" id="GO:0005737">
    <property type="term" value="C:cytoplasm"/>
    <property type="evidence" value="ECO:0007669"/>
    <property type="project" value="TreeGrafter"/>
</dbReference>
<dbReference type="Gene3D" id="3.30.40.10">
    <property type="entry name" value="Zinc/RING finger domain, C3HC4 (zinc finger)"/>
    <property type="match status" value="1"/>
</dbReference>
<dbReference type="PANTHER" id="PTHR15710">
    <property type="entry name" value="E3 UBIQUITIN-PROTEIN LIGASE PRAJA"/>
    <property type="match status" value="1"/>
</dbReference>
<evidence type="ECO:0000256" key="8">
    <source>
        <dbReference type="PROSITE-ProRule" id="PRU00175"/>
    </source>
</evidence>
<keyword evidence="3" id="KW-0808">Transferase</keyword>
<evidence type="ECO:0000259" key="10">
    <source>
        <dbReference type="PROSITE" id="PS50089"/>
    </source>
</evidence>
<evidence type="ECO:0000313" key="12">
    <source>
        <dbReference type="Proteomes" id="UP000734854"/>
    </source>
</evidence>
<dbReference type="InterPro" id="IPR039525">
    <property type="entry name" value="RNF126-like_zinc-ribbon"/>
</dbReference>
<proteinExistence type="predicted"/>
<reference evidence="11 12" key="1">
    <citation type="submission" date="2020-08" db="EMBL/GenBank/DDBJ databases">
        <title>Plant Genome Project.</title>
        <authorList>
            <person name="Zhang R.-G."/>
        </authorList>
    </citation>
    <scope>NUCLEOTIDE SEQUENCE [LARGE SCALE GENOMIC DNA]</scope>
    <source>
        <tissue evidence="11">Rhizome</tissue>
    </source>
</reference>
<evidence type="ECO:0000256" key="1">
    <source>
        <dbReference type="ARBA" id="ARBA00000900"/>
    </source>
</evidence>
<dbReference type="Proteomes" id="UP000734854">
    <property type="component" value="Unassembled WGS sequence"/>
</dbReference>
<dbReference type="EMBL" id="JACMSC010000019">
    <property type="protein sequence ID" value="KAG6474495.1"/>
    <property type="molecule type" value="Genomic_DNA"/>
</dbReference>
<keyword evidence="4" id="KW-0479">Metal-binding</keyword>
<evidence type="ECO:0000256" key="9">
    <source>
        <dbReference type="SAM" id="MobiDB-lite"/>
    </source>
</evidence>
<dbReference type="GO" id="GO:0061630">
    <property type="term" value="F:ubiquitin protein ligase activity"/>
    <property type="evidence" value="ECO:0007669"/>
    <property type="project" value="UniProtKB-EC"/>
</dbReference>
<dbReference type="PROSITE" id="PS50089">
    <property type="entry name" value="ZF_RING_2"/>
    <property type="match status" value="1"/>
</dbReference>
<evidence type="ECO:0000256" key="4">
    <source>
        <dbReference type="ARBA" id="ARBA00022723"/>
    </source>
</evidence>
<evidence type="ECO:0000256" key="7">
    <source>
        <dbReference type="ARBA" id="ARBA00022833"/>
    </source>
</evidence>
<evidence type="ECO:0000256" key="3">
    <source>
        <dbReference type="ARBA" id="ARBA00022679"/>
    </source>
</evidence>
<evidence type="ECO:0000256" key="2">
    <source>
        <dbReference type="ARBA" id="ARBA00012483"/>
    </source>
</evidence>
<dbReference type="PANTHER" id="PTHR15710:SF202">
    <property type="entry name" value="RING-TYPE E3 UBIQUITIN TRANSFERASE"/>
    <property type="match status" value="1"/>
</dbReference>
<feature type="compositionally biased region" description="Polar residues" evidence="9">
    <location>
        <begin position="239"/>
        <end position="260"/>
    </location>
</feature>
<dbReference type="GO" id="GO:0016567">
    <property type="term" value="P:protein ubiquitination"/>
    <property type="evidence" value="ECO:0007669"/>
    <property type="project" value="TreeGrafter"/>
</dbReference>
<evidence type="ECO:0000256" key="5">
    <source>
        <dbReference type="ARBA" id="ARBA00022771"/>
    </source>
</evidence>
<comment type="catalytic activity">
    <reaction evidence="1">
        <text>S-ubiquitinyl-[E2 ubiquitin-conjugating enzyme]-L-cysteine + [acceptor protein]-L-lysine = [E2 ubiquitin-conjugating enzyme]-L-cysteine + N(6)-ubiquitinyl-[acceptor protein]-L-lysine.</text>
        <dbReference type="EC" id="2.3.2.27"/>
    </reaction>
</comment>
<protein>
    <recommendedName>
        <fullName evidence="2">RING-type E3 ubiquitin transferase</fullName>
        <ecNumber evidence="2">2.3.2.27</ecNumber>
    </recommendedName>
</protein>
<evidence type="ECO:0000256" key="6">
    <source>
        <dbReference type="ARBA" id="ARBA00022786"/>
    </source>
</evidence>
<dbReference type="AlphaFoldDB" id="A0A8J5CE74"/>
<keyword evidence="5 8" id="KW-0863">Zinc-finger</keyword>
<dbReference type="SMART" id="SM00184">
    <property type="entry name" value="RING"/>
    <property type="match status" value="1"/>
</dbReference>
<gene>
    <name evidence="11" type="ORF">ZIOFF_068432</name>
</gene>
<dbReference type="InterPro" id="IPR013083">
    <property type="entry name" value="Znf_RING/FYVE/PHD"/>
</dbReference>
<comment type="caution">
    <text evidence="11">The sequence shown here is derived from an EMBL/GenBank/DDBJ whole genome shotgun (WGS) entry which is preliminary data.</text>
</comment>
<name>A0A8J5CE74_ZINOF</name>
<organism evidence="11 12">
    <name type="scientific">Zingiber officinale</name>
    <name type="common">Ginger</name>
    <name type="synonym">Amomum zingiber</name>
    <dbReference type="NCBI Taxonomy" id="94328"/>
    <lineage>
        <taxon>Eukaryota</taxon>
        <taxon>Viridiplantae</taxon>
        <taxon>Streptophyta</taxon>
        <taxon>Embryophyta</taxon>
        <taxon>Tracheophyta</taxon>
        <taxon>Spermatophyta</taxon>
        <taxon>Magnoliopsida</taxon>
        <taxon>Liliopsida</taxon>
        <taxon>Zingiberales</taxon>
        <taxon>Zingiberaceae</taxon>
        <taxon>Zingiber</taxon>
    </lineage>
</organism>
<dbReference type="FunFam" id="3.30.40.10:FF:000022">
    <property type="entry name" value="E3 ubiquitin-protein ligase RING1-like"/>
    <property type="match status" value="1"/>
</dbReference>
<evidence type="ECO:0000313" key="11">
    <source>
        <dbReference type="EMBL" id="KAG6474495.1"/>
    </source>
</evidence>
<dbReference type="SUPFAM" id="SSF57850">
    <property type="entry name" value="RING/U-box"/>
    <property type="match status" value="1"/>
</dbReference>
<dbReference type="GO" id="GO:0008270">
    <property type="term" value="F:zinc ion binding"/>
    <property type="evidence" value="ECO:0007669"/>
    <property type="project" value="UniProtKB-KW"/>
</dbReference>
<feature type="domain" description="RING-type" evidence="10">
    <location>
        <begin position="187"/>
        <end position="228"/>
    </location>
</feature>
<dbReference type="Pfam" id="PF14369">
    <property type="entry name" value="Zn_ribbon_19"/>
    <property type="match status" value="1"/>
</dbReference>
<feature type="compositionally biased region" description="Low complexity" evidence="9">
    <location>
        <begin position="271"/>
        <end position="286"/>
    </location>
</feature>
<keyword evidence="6" id="KW-0833">Ubl conjugation pathway</keyword>
<keyword evidence="12" id="KW-1185">Reference proteome</keyword>
<feature type="region of interest" description="Disordered" evidence="9">
    <location>
        <begin position="239"/>
        <end position="286"/>
    </location>
</feature>
<accession>A0A8J5CE74</accession>
<keyword evidence="7" id="KW-0862">Zinc</keyword>